<dbReference type="OrthoDB" id="5431211at2759"/>
<feature type="region of interest" description="Disordered" evidence="1">
    <location>
        <begin position="635"/>
        <end position="661"/>
    </location>
</feature>
<dbReference type="EMBL" id="LCWF01000175">
    <property type="protein sequence ID" value="KKY15762.1"/>
    <property type="molecule type" value="Genomic_DNA"/>
</dbReference>
<feature type="compositionally biased region" description="Polar residues" evidence="1">
    <location>
        <begin position="287"/>
        <end position="304"/>
    </location>
</feature>
<evidence type="ECO:0000256" key="1">
    <source>
        <dbReference type="SAM" id="MobiDB-lite"/>
    </source>
</evidence>
<accession>A0A0G2DXZ5</accession>
<gene>
    <name evidence="2" type="ORF">UCRPC4_g06148</name>
</gene>
<keyword evidence="3" id="KW-1185">Reference proteome</keyword>
<dbReference type="Proteomes" id="UP000053317">
    <property type="component" value="Unassembled WGS sequence"/>
</dbReference>
<reference evidence="2 3" key="1">
    <citation type="submission" date="2015-05" db="EMBL/GenBank/DDBJ databases">
        <title>Distinctive expansion of gene families associated with plant cell wall degradation and secondary metabolism in the genomes of grapevine trunk pathogens.</title>
        <authorList>
            <person name="Lawrence D.P."/>
            <person name="Travadon R."/>
            <person name="Rolshausen P.E."/>
            <person name="Baumgartner K."/>
        </authorList>
    </citation>
    <scope>NUCLEOTIDE SEQUENCE [LARGE SCALE GENOMIC DNA]</scope>
    <source>
        <strain evidence="2">UCRPC4</strain>
    </source>
</reference>
<proteinExistence type="predicted"/>
<feature type="compositionally biased region" description="Low complexity" evidence="1">
    <location>
        <begin position="87"/>
        <end position="100"/>
    </location>
</feature>
<sequence>MQFLNNILRPTRTAEQQQSAEQAAALLTNVSNTQSTPVLLPSSEVIGKKRKIKDTSTGGERSTTKRSVISSITSVVPDTKLRRTNKQRTTTTTRSTRSTNVFDVGEESPQLRSSANQARRSDEKRPSTLRQEASDAIQVGDALNSQRSSPTAHQSVEEETAGDSPAARTRAKTNRDVNGTTQTGARAQRIAARDKVKRNTKPPKRGQRNPIRRGNLSDPNEAGLIARTNERTDEGHNESLPTHSFRGGNHGKFSSNPTSTPKDHIEGTTKARSSRRSVATNRRHGSQEQSQATESYQANPNDTDGASIEEQYETESHPEIEAEGSVREEWPSDETNRKETLESEDEKICEKQKHRLDQLRFRAAIGGTNTSNLWYKFHRTLADIYEGRQHHEKSMRSSANAKQLLKCVKKVEFAYFKLEKLNQGSSEASEAATTIKDGLYRIQELETHLKQNKPGREQNDNNEGTIIHDIYVQIIPKIGRLLRTALVAWWSPEGEELNNEGIRDLVIVAGILLRLCDKAEGWKPRPSLTPLNRLTRSLRRRTSELAKFYKKEYRYIQFRERQQVELEERRKFRAGFEAKETERMHRRLIEGEEYWVRIWTSLTASSSSSQRIQAGRNNEQSRMGSLSITIDEAENDEDTPLTPPHGHVSHSSGIGEENSPLVRTPLSVRGRRGSDEVSVATELPTQSLGKVSEWTQVEEEALLNGLQEFQGVSRYFDIFEAYSGRELARRDMDAIKRKAKTMKAALINELKGTGIYDEFEFLWSVSD</sequence>
<feature type="region of interest" description="Disordered" evidence="1">
    <location>
        <begin position="78"/>
        <end position="346"/>
    </location>
</feature>
<comment type="caution">
    <text evidence="2">The sequence shown here is derived from an EMBL/GenBank/DDBJ whole genome shotgun (WGS) entry which is preliminary data.</text>
</comment>
<reference evidence="2 3" key="2">
    <citation type="submission" date="2015-05" db="EMBL/GenBank/DDBJ databases">
        <authorList>
            <person name="Morales-Cruz A."/>
            <person name="Amrine K.C."/>
            <person name="Cantu D."/>
        </authorList>
    </citation>
    <scope>NUCLEOTIDE SEQUENCE [LARGE SCALE GENOMIC DNA]</scope>
    <source>
        <strain evidence="2">UCRPC4</strain>
    </source>
</reference>
<feature type="compositionally biased region" description="Polar residues" evidence="1">
    <location>
        <begin position="143"/>
        <end position="154"/>
    </location>
</feature>
<feature type="compositionally biased region" description="Basic and acidic residues" evidence="1">
    <location>
        <begin position="228"/>
        <end position="237"/>
    </location>
</feature>
<feature type="compositionally biased region" description="Polar residues" evidence="1">
    <location>
        <begin position="176"/>
        <end position="185"/>
    </location>
</feature>
<evidence type="ECO:0000313" key="2">
    <source>
        <dbReference type="EMBL" id="KKY15762.1"/>
    </source>
</evidence>
<feature type="compositionally biased region" description="Basic residues" evidence="1">
    <location>
        <begin position="195"/>
        <end position="211"/>
    </location>
</feature>
<organism evidence="2 3">
    <name type="scientific">Phaeomoniella chlamydospora</name>
    <name type="common">Phaeoacremonium chlamydosporum</name>
    <dbReference type="NCBI Taxonomy" id="158046"/>
    <lineage>
        <taxon>Eukaryota</taxon>
        <taxon>Fungi</taxon>
        <taxon>Dikarya</taxon>
        <taxon>Ascomycota</taxon>
        <taxon>Pezizomycotina</taxon>
        <taxon>Eurotiomycetes</taxon>
        <taxon>Chaetothyriomycetidae</taxon>
        <taxon>Phaeomoniellales</taxon>
        <taxon>Phaeomoniellaceae</taxon>
        <taxon>Phaeomoniella</taxon>
    </lineage>
</organism>
<evidence type="ECO:0000313" key="3">
    <source>
        <dbReference type="Proteomes" id="UP000053317"/>
    </source>
</evidence>
<name>A0A0G2DXZ5_PHACM</name>
<dbReference type="AlphaFoldDB" id="A0A0G2DXZ5"/>
<protein>
    <submittedName>
        <fullName evidence="2">Uncharacterized protein</fullName>
    </submittedName>
</protein>
<feature type="compositionally biased region" description="Basic and acidic residues" evidence="1">
    <location>
        <begin position="314"/>
        <end position="346"/>
    </location>
</feature>